<accession>A0AA34RDN1</accession>
<evidence type="ECO:0000256" key="6">
    <source>
        <dbReference type="ARBA" id="ARBA00023204"/>
    </source>
</evidence>
<dbReference type="GO" id="GO:0006281">
    <property type="term" value="P:DNA repair"/>
    <property type="evidence" value="ECO:0007669"/>
    <property type="project" value="UniProtKB-UniRule"/>
</dbReference>
<dbReference type="Pfam" id="PF21175">
    <property type="entry name" value="RecR_C"/>
    <property type="match status" value="1"/>
</dbReference>
<dbReference type="InterPro" id="IPR000093">
    <property type="entry name" value="DNA_Rcmb_RecR"/>
</dbReference>
<evidence type="ECO:0000256" key="2">
    <source>
        <dbReference type="ARBA" id="ARBA00022763"/>
    </source>
</evidence>
<keyword evidence="5 7" id="KW-0233">DNA recombination</keyword>
<dbReference type="PROSITE" id="PS50880">
    <property type="entry name" value="TOPRIM"/>
    <property type="match status" value="1"/>
</dbReference>
<evidence type="ECO:0000313" key="10">
    <source>
        <dbReference type="Proteomes" id="UP000008305"/>
    </source>
</evidence>
<dbReference type="EMBL" id="CP002608">
    <property type="protein sequence ID" value="AEB41781.1"/>
    <property type="molecule type" value="Genomic_DNA"/>
</dbReference>
<evidence type="ECO:0000256" key="7">
    <source>
        <dbReference type="HAMAP-Rule" id="MF_00017"/>
    </source>
</evidence>
<dbReference type="Proteomes" id="UP000008305">
    <property type="component" value="Chromosome"/>
</dbReference>
<dbReference type="SMART" id="SM00493">
    <property type="entry name" value="TOPRIM"/>
    <property type="match status" value="1"/>
</dbReference>
<dbReference type="AlphaFoldDB" id="A0AA34RDN1"/>
<keyword evidence="2 7" id="KW-0227">DNA damage</keyword>
<organism evidence="9 10">
    <name type="scientific">Chlamydia pecorum (strain ATCC VR-628 / DSM 29919 / E58)</name>
    <name type="common">Chlamydophila pecorum</name>
    <dbReference type="NCBI Taxonomy" id="331635"/>
    <lineage>
        <taxon>Bacteria</taxon>
        <taxon>Pseudomonadati</taxon>
        <taxon>Chlamydiota</taxon>
        <taxon>Chlamydiia</taxon>
        <taxon>Chlamydiales</taxon>
        <taxon>Chlamydiaceae</taxon>
        <taxon>Chlamydia/Chlamydophila group</taxon>
        <taxon>Chlamydia</taxon>
    </lineage>
</organism>
<dbReference type="PANTHER" id="PTHR30446:SF0">
    <property type="entry name" value="RECOMBINATION PROTEIN RECR"/>
    <property type="match status" value="1"/>
</dbReference>
<dbReference type="Gene3D" id="3.40.1360.10">
    <property type="match status" value="1"/>
</dbReference>
<dbReference type="InterPro" id="IPR034137">
    <property type="entry name" value="TOPRIM_RecR"/>
</dbReference>
<dbReference type="Gene3D" id="1.10.8.420">
    <property type="entry name" value="RecR Domain 1"/>
    <property type="match status" value="1"/>
</dbReference>
<reference evidence="9 10" key="1">
    <citation type="journal article" date="2011" name="J. Bacteriol.">
        <title>Genome sequence of the obligate intracellular animal pathogen Chlamydia pecorum E58.</title>
        <authorList>
            <person name="Mojica S."/>
            <person name="Huot Creasy H."/>
            <person name="Daugherty S."/>
            <person name="Read T.D."/>
            <person name="Kim T."/>
            <person name="Kaltenboeck B."/>
            <person name="Bavoil P."/>
            <person name="Myers G.S."/>
        </authorList>
    </citation>
    <scope>NUCLEOTIDE SEQUENCE [LARGE SCALE GENOMIC DNA]</scope>
    <source>
        <strain evidence="9 10">E58</strain>
    </source>
</reference>
<dbReference type="SUPFAM" id="SSF111304">
    <property type="entry name" value="Recombination protein RecR"/>
    <property type="match status" value="1"/>
</dbReference>
<evidence type="ECO:0000256" key="5">
    <source>
        <dbReference type="ARBA" id="ARBA00023172"/>
    </source>
</evidence>
<dbReference type="NCBIfam" id="TIGR00615">
    <property type="entry name" value="recR"/>
    <property type="match status" value="1"/>
</dbReference>
<comment type="caution">
    <text evidence="7">Lacks conserved residue(s) required for the propagation of feature annotation.</text>
</comment>
<name>A0AA34RDN1_CHLPE</name>
<dbReference type="InterPro" id="IPR023627">
    <property type="entry name" value="Rcmb_RecR"/>
</dbReference>
<dbReference type="GO" id="GO:0006310">
    <property type="term" value="P:DNA recombination"/>
    <property type="evidence" value="ECO:0007669"/>
    <property type="project" value="UniProtKB-UniRule"/>
</dbReference>
<dbReference type="PANTHER" id="PTHR30446">
    <property type="entry name" value="RECOMBINATION PROTEIN RECR"/>
    <property type="match status" value="1"/>
</dbReference>
<sequence length="220" mass="24426">MGPNPFIKNSDTRIYSNDMVKYPSYLSQLVSFLKRLPGIGFKTAEKLAFELLSWDEEQLKALGNVFYETAAARSFCSQCFCLKESSLTQCEFCSSTRDTSTLCIVASQKDVFFLERSKVFKGRYYTLGSQLSPMTGQHIPPQRVAALKHYIQVLSPKEIILALDATLEGDATALFLKQELEGASFSGSISRLALGLPVGLSFDYVDVSTLSRAFSGRSLY</sequence>
<evidence type="ECO:0000256" key="1">
    <source>
        <dbReference type="ARBA" id="ARBA00022723"/>
    </source>
</evidence>
<keyword evidence="10" id="KW-1185">Reference proteome</keyword>
<evidence type="ECO:0000259" key="8">
    <source>
        <dbReference type="PROSITE" id="PS50880"/>
    </source>
</evidence>
<protein>
    <recommendedName>
        <fullName evidence="7">Recombination protein RecR</fullName>
    </recommendedName>
</protein>
<dbReference type="HAMAP" id="MF_00017">
    <property type="entry name" value="RecR"/>
    <property type="match status" value="1"/>
</dbReference>
<dbReference type="GO" id="GO:0003677">
    <property type="term" value="F:DNA binding"/>
    <property type="evidence" value="ECO:0007669"/>
    <property type="project" value="UniProtKB-UniRule"/>
</dbReference>
<dbReference type="CDD" id="cd01025">
    <property type="entry name" value="TOPRIM_recR"/>
    <property type="match status" value="1"/>
</dbReference>
<dbReference type="Pfam" id="PF13662">
    <property type="entry name" value="Toprim_4"/>
    <property type="match status" value="1"/>
</dbReference>
<dbReference type="KEGG" id="cpm:G5S_0838"/>
<proteinExistence type="inferred from homology"/>
<comment type="similarity">
    <text evidence="7">Belongs to the RecR family.</text>
</comment>
<dbReference type="Pfam" id="PF21176">
    <property type="entry name" value="RecR_HhH"/>
    <property type="match status" value="1"/>
</dbReference>
<keyword evidence="4 7" id="KW-0862">Zinc</keyword>
<dbReference type="InterPro" id="IPR006171">
    <property type="entry name" value="TOPRIM_dom"/>
</dbReference>
<keyword evidence="3 7" id="KW-0863">Zinc-finger</keyword>
<evidence type="ECO:0000313" key="9">
    <source>
        <dbReference type="EMBL" id="AEB41781.1"/>
    </source>
</evidence>
<evidence type="ECO:0000256" key="3">
    <source>
        <dbReference type="ARBA" id="ARBA00022771"/>
    </source>
</evidence>
<evidence type="ECO:0000256" key="4">
    <source>
        <dbReference type="ARBA" id="ARBA00022833"/>
    </source>
</evidence>
<keyword evidence="6 7" id="KW-0234">DNA repair</keyword>
<gene>
    <name evidence="7 9" type="primary">recR</name>
    <name evidence="9" type="ordered locus">G5S_0838</name>
</gene>
<dbReference type="GO" id="GO:0008270">
    <property type="term" value="F:zinc ion binding"/>
    <property type="evidence" value="ECO:0007669"/>
    <property type="project" value="UniProtKB-KW"/>
</dbReference>
<keyword evidence="1 7" id="KW-0479">Metal-binding</keyword>
<comment type="function">
    <text evidence="7">May play a role in DNA repair. It seems to be involved in an RecBC-independent recombinational process of DNA repair. It may act with RecF and RecO.</text>
</comment>
<feature type="domain" description="Toprim" evidence="8">
    <location>
        <begin position="100"/>
        <end position="197"/>
    </location>
</feature>